<protein>
    <submittedName>
        <fullName evidence="5">DUF3362 domain-containing protein</fullName>
    </submittedName>
</protein>
<proteinExistence type="predicted"/>
<feature type="repeat" description="Pumilio" evidence="2">
    <location>
        <begin position="1"/>
        <end position="31"/>
    </location>
</feature>
<evidence type="ECO:0000256" key="3">
    <source>
        <dbReference type="SAM" id="MobiDB-lite"/>
    </source>
</evidence>
<evidence type="ECO:0000256" key="1">
    <source>
        <dbReference type="ARBA" id="ARBA00022737"/>
    </source>
</evidence>
<reference evidence="4" key="1">
    <citation type="submission" date="2013-12" db="EMBL/GenBank/DDBJ databases">
        <authorList>
            <person name="Aslett M."/>
        </authorList>
    </citation>
    <scope>NUCLEOTIDE SEQUENCE [LARGE SCALE GENOMIC DNA]</scope>
    <source>
        <strain evidence="4">Lindley</strain>
    </source>
</reference>
<reference evidence="4" key="2">
    <citation type="submission" date="2014-05" db="EMBL/GenBank/DDBJ databases">
        <title>The genome and life-stage specific transcriptomes of Globodera pallida elucidate key aspects of plant parasitism by a cyst nematode.</title>
        <authorList>
            <person name="Cotton J.A."/>
            <person name="Lilley C.J."/>
            <person name="Jones L.M."/>
            <person name="Kikuchi T."/>
            <person name="Reid A.J."/>
            <person name="Thorpe P."/>
            <person name="Tsai I.J."/>
            <person name="Beasley H."/>
            <person name="Blok V."/>
            <person name="Cock P.J.A."/>
            <person name="Van den Akker S.E."/>
            <person name="Holroyd N."/>
            <person name="Hunt M."/>
            <person name="Mantelin S."/>
            <person name="Naghra H."/>
            <person name="Pain A."/>
            <person name="Palomares-Rius J.E."/>
            <person name="Zarowiecki M."/>
            <person name="Berriman M."/>
            <person name="Jones J.T."/>
            <person name="Urwin P.E."/>
        </authorList>
    </citation>
    <scope>NUCLEOTIDE SEQUENCE [LARGE SCALE GENOMIC DNA]</scope>
    <source>
        <strain evidence="4">Lindley</strain>
    </source>
</reference>
<keyword evidence="1" id="KW-0677">Repeat</keyword>
<organism evidence="4 5">
    <name type="scientific">Globodera pallida</name>
    <name type="common">Potato cyst nematode worm</name>
    <name type="synonym">Heterodera pallida</name>
    <dbReference type="NCBI Taxonomy" id="36090"/>
    <lineage>
        <taxon>Eukaryota</taxon>
        <taxon>Metazoa</taxon>
        <taxon>Ecdysozoa</taxon>
        <taxon>Nematoda</taxon>
        <taxon>Chromadorea</taxon>
        <taxon>Rhabditida</taxon>
        <taxon>Tylenchina</taxon>
        <taxon>Tylenchomorpha</taxon>
        <taxon>Tylenchoidea</taxon>
        <taxon>Heteroderidae</taxon>
        <taxon>Heteroderinae</taxon>
        <taxon>Globodera</taxon>
    </lineage>
</organism>
<accession>A0A183CR60</accession>
<keyword evidence="4" id="KW-1185">Reference proteome</keyword>
<dbReference type="Gene3D" id="1.25.10.10">
    <property type="entry name" value="Leucine-rich Repeat Variant"/>
    <property type="match status" value="1"/>
</dbReference>
<evidence type="ECO:0000313" key="4">
    <source>
        <dbReference type="Proteomes" id="UP000050741"/>
    </source>
</evidence>
<feature type="region of interest" description="Disordered" evidence="3">
    <location>
        <begin position="35"/>
        <end position="64"/>
    </location>
</feature>
<sequence>LLEMIKNPFANNVVQKMLHVADSVHRKKIMFAINTAPRKNTAKDHQNRLPRPFKHKKGAGPNNG</sequence>
<dbReference type="InterPro" id="IPR011989">
    <property type="entry name" value="ARM-like"/>
</dbReference>
<dbReference type="Proteomes" id="UP000050741">
    <property type="component" value="Unassembled WGS sequence"/>
</dbReference>
<dbReference type="InterPro" id="IPR001313">
    <property type="entry name" value="Pumilio_RNA-bd_rpt"/>
</dbReference>
<dbReference type="GO" id="GO:0003723">
    <property type="term" value="F:RNA binding"/>
    <property type="evidence" value="ECO:0007669"/>
    <property type="project" value="InterPro"/>
</dbReference>
<evidence type="ECO:0000313" key="5">
    <source>
        <dbReference type="WBParaSite" id="GPLIN_001536800"/>
    </source>
</evidence>
<dbReference type="PROSITE" id="PS50302">
    <property type="entry name" value="PUM"/>
    <property type="match status" value="1"/>
</dbReference>
<dbReference type="WBParaSite" id="GPLIN_001536800">
    <property type="protein sequence ID" value="GPLIN_001536800"/>
    <property type="gene ID" value="GPLIN_001536800"/>
</dbReference>
<name>A0A183CR60_GLOPA</name>
<dbReference type="AlphaFoldDB" id="A0A183CR60"/>
<evidence type="ECO:0000256" key="2">
    <source>
        <dbReference type="PROSITE-ProRule" id="PRU00317"/>
    </source>
</evidence>
<reference evidence="5" key="3">
    <citation type="submission" date="2016-06" db="UniProtKB">
        <authorList>
            <consortium name="WormBaseParasite"/>
        </authorList>
    </citation>
    <scope>IDENTIFICATION</scope>
</reference>